<evidence type="ECO:0000256" key="7">
    <source>
        <dbReference type="SAM" id="MobiDB-lite"/>
    </source>
</evidence>
<dbReference type="InterPro" id="IPR046347">
    <property type="entry name" value="bZIP_sf"/>
</dbReference>
<organism evidence="9 10">
    <name type="scientific">Klebsormidium nitens</name>
    <name type="common">Green alga</name>
    <name type="synonym">Ulothrix nitens</name>
    <dbReference type="NCBI Taxonomy" id="105231"/>
    <lineage>
        <taxon>Eukaryota</taxon>
        <taxon>Viridiplantae</taxon>
        <taxon>Streptophyta</taxon>
        <taxon>Klebsormidiophyceae</taxon>
        <taxon>Klebsormidiales</taxon>
        <taxon>Klebsormidiaceae</taxon>
        <taxon>Klebsormidium</taxon>
    </lineage>
</organism>
<protein>
    <recommendedName>
        <fullName evidence="8">BZIP domain-containing protein</fullName>
    </recommendedName>
</protein>
<evidence type="ECO:0000313" key="9">
    <source>
        <dbReference type="EMBL" id="GAQ77735.1"/>
    </source>
</evidence>
<evidence type="ECO:0000256" key="3">
    <source>
        <dbReference type="ARBA" id="ARBA00023125"/>
    </source>
</evidence>
<keyword evidence="4" id="KW-0804">Transcription</keyword>
<feature type="coiled-coil region" evidence="6">
    <location>
        <begin position="108"/>
        <end position="135"/>
    </location>
</feature>
<reference evidence="9 10" key="1">
    <citation type="journal article" date="2014" name="Nat. Commun.">
        <title>Klebsormidium flaccidum genome reveals primary factors for plant terrestrial adaptation.</title>
        <authorList>
            <person name="Hori K."/>
            <person name="Maruyama F."/>
            <person name="Fujisawa T."/>
            <person name="Togashi T."/>
            <person name="Yamamoto N."/>
            <person name="Seo M."/>
            <person name="Sato S."/>
            <person name="Yamada T."/>
            <person name="Mori H."/>
            <person name="Tajima N."/>
            <person name="Moriyama T."/>
            <person name="Ikeuchi M."/>
            <person name="Watanabe M."/>
            <person name="Wada H."/>
            <person name="Kobayashi K."/>
            <person name="Saito M."/>
            <person name="Masuda T."/>
            <person name="Sasaki-Sekimoto Y."/>
            <person name="Mashiguchi K."/>
            <person name="Awai K."/>
            <person name="Shimojima M."/>
            <person name="Masuda S."/>
            <person name="Iwai M."/>
            <person name="Nobusawa T."/>
            <person name="Narise T."/>
            <person name="Kondo S."/>
            <person name="Saito H."/>
            <person name="Sato R."/>
            <person name="Murakawa M."/>
            <person name="Ihara Y."/>
            <person name="Oshima-Yamada Y."/>
            <person name="Ohtaka K."/>
            <person name="Satoh M."/>
            <person name="Sonobe K."/>
            <person name="Ishii M."/>
            <person name="Ohtani R."/>
            <person name="Kanamori-Sato M."/>
            <person name="Honoki R."/>
            <person name="Miyazaki D."/>
            <person name="Mochizuki H."/>
            <person name="Umetsu J."/>
            <person name="Higashi K."/>
            <person name="Shibata D."/>
            <person name="Kamiya Y."/>
            <person name="Sato N."/>
            <person name="Nakamura Y."/>
            <person name="Tabata S."/>
            <person name="Ida S."/>
            <person name="Kurokawa K."/>
            <person name="Ohta H."/>
        </authorList>
    </citation>
    <scope>NUCLEOTIDE SEQUENCE [LARGE SCALE GENOMIC DNA]</scope>
    <source>
        <strain evidence="9 10">NIES-2285</strain>
    </source>
</reference>
<dbReference type="CDD" id="cd14703">
    <property type="entry name" value="bZIP_plant_RF2"/>
    <property type="match status" value="1"/>
</dbReference>
<dbReference type="Gene3D" id="1.20.5.170">
    <property type="match status" value="1"/>
</dbReference>
<feature type="domain" description="BZIP" evidence="8">
    <location>
        <begin position="90"/>
        <end position="153"/>
    </location>
</feature>
<gene>
    <name evidence="9" type="ORF">KFL_000030140</name>
</gene>
<keyword evidence="2" id="KW-0805">Transcription regulation</keyword>
<evidence type="ECO:0000256" key="5">
    <source>
        <dbReference type="ARBA" id="ARBA00023242"/>
    </source>
</evidence>
<dbReference type="PANTHER" id="PTHR13690">
    <property type="entry name" value="TRANSCRIPTION FACTOR POSF21-RELATED"/>
    <property type="match status" value="1"/>
</dbReference>
<sequence length="241" mass="27486">MAAMSLDPLDPPRRQRGHRRAQSDFFQYPQGFLEQEEANNLEYHHQSPAEANDHDQSRQIDLLEHIDGHVDLEELQNLLKSRSAENLSLDPKKAKRIIANRQSAARSKEKKVRYIADLENRLQELQSQTTSLNTLMSVLQKDTASLASENKELKQSLQTREAQAQLRDGLNERLRREVMLLKQQAQQLQQSPQHQVAGENAFSQDGFGDQEAEARVADFLNPNGNVDSPTPNPNRGQNFQM</sequence>
<keyword evidence="3" id="KW-0238">DNA-binding</keyword>
<dbReference type="OrthoDB" id="1435597at2759"/>
<dbReference type="PROSITE" id="PS50217">
    <property type="entry name" value="BZIP"/>
    <property type="match status" value="1"/>
</dbReference>
<dbReference type="Proteomes" id="UP000054558">
    <property type="component" value="Unassembled WGS sequence"/>
</dbReference>
<evidence type="ECO:0000256" key="6">
    <source>
        <dbReference type="SAM" id="Coils"/>
    </source>
</evidence>
<accession>A0A1Y1HH24</accession>
<dbReference type="GO" id="GO:0005634">
    <property type="term" value="C:nucleus"/>
    <property type="evidence" value="ECO:0007669"/>
    <property type="project" value="UniProtKB-SubCell"/>
</dbReference>
<proteinExistence type="predicted"/>
<dbReference type="InterPro" id="IPR044759">
    <property type="entry name" value="bZIP_RF2"/>
</dbReference>
<evidence type="ECO:0000256" key="2">
    <source>
        <dbReference type="ARBA" id="ARBA00023015"/>
    </source>
</evidence>
<dbReference type="GO" id="GO:0003700">
    <property type="term" value="F:DNA-binding transcription factor activity"/>
    <property type="evidence" value="ECO:0007669"/>
    <property type="project" value="InterPro"/>
</dbReference>
<name>A0A1Y1HH24_KLENI</name>
<comment type="subcellular location">
    <subcellularLocation>
        <location evidence="1">Nucleus</location>
    </subcellularLocation>
</comment>
<dbReference type="GO" id="GO:0003677">
    <property type="term" value="F:DNA binding"/>
    <property type="evidence" value="ECO:0007669"/>
    <property type="project" value="UniProtKB-KW"/>
</dbReference>
<feature type="region of interest" description="Disordered" evidence="7">
    <location>
        <begin position="203"/>
        <end position="241"/>
    </location>
</feature>
<feature type="region of interest" description="Disordered" evidence="7">
    <location>
        <begin position="1"/>
        <end position="23"/>
    </location>
</feature>
<dbReference type="AlphaFoldDB" id="A0A1Y1HH24"/>
<dbReference type="InterPro" id="IPR004827">
    <property type="entry name" value="bZIP"/>
</dbReference>
<evidence type="ECO:0000256" key="4">
    <source>
        <dbReference type="ARBA" id="ARBA00023163"/>
    </source>
</evidence>
<keyword evidence="5" id="KW-0539">Nucleus</keyword>
<dbReference type="SMART" id="SM00338">
    <property type="entry name" value="BRLZ"/>
    <property type="match status" value="1"/>
</dbReference>
<dbReference type="EMBL" id="DF236952">
    <property type="protein sequence ID" value="GAQ77735.1"/>
    <property type="molecule type" value="Genomic_DNA"/>
</dbReference>
<feature type="compositionally biased region" description="Polar residues" evidence="7">
    <location>
        <begin position="222"/>
        <end position="241"/>
    </location>
</feature>
<keyword evidence="6" id="KW-0175">Coiled coil</keyword>
<dbReference type="Pfam" id="PF00170">
    <property type="entry name" value="bZIP_1"/>
    <property type="match status" value="1"/>
</dbReference>
<dbReference type="SUPFAM" id="SSF57959">
    <property type="entry name" value="Leucine zipper domain"/>
    <property type="match status" value="1"/>
</dbReference>
<evidence type="ECO:0000259" key="8">
    <source>
        <dbReference type="PROSITE" id="PS50217"/>
    </source>
</evidence>
<evidence type="ECO:0000313" key="10">
    <source>
        <dbReference type="Proteomes" id="UP000054558"/>
    </source>
</evidence>
<dbReference type="PANTHER" id="PTHR13690:SF124">
    <property type="entry name" value="TRANSCRIPTION FACTOR RF2A"/>
    <property type="match status" value="1"/>
</dbReference>
<keyword evidence="10" id="KW-1185">Reference proteome</keyword>
<evidence type="ECO:0000256" key="1">
    <source>
        <dbReference type="ARBA" id="ARBA00004123"/>
    </source>
</evidence>